<feature type="domain" description="Reductase C-terminal" evidence="1">
    <location>
        <begin position="50"/>
        <end position="142"/>
    </location>
</feature>
<comment type="caution">
    <text evidence="2">The sequence shown here is derived from an EMBL/GenBank/DDBJ whole genome shotgun (WGS) entry which is preliminary data.</text>
</comment>
<evidence type="ECO:0000313" key="2">
    <source>
        <dbReference type="EMBL" id="RMI01315.1"/>
    </source>
</evidence>
<reference evidence="2 3" key="1">
    <citation type="submission" date="2018-10" db="EMBL/GenBank/DDBJ databases">
        <title>Isolation, diversity and antifungal activity of actinobacteria from wheat.</title>
        <authorList>
            <person name="Han C."/>
        </authorList>
    </citation>
    <scope>NUCLEOTIDE SEQUENCE [LARGE SCALE GENOMIC DNA]</scope>
    <source>
        <strain evidence="2 3">NEAU-YY56</strain>
    </source>
</reference>
<feature type="non-terminal residue" evidence="2">
    <location>
        <position position="1"/>
    </location>
</feature>
<dbReference type="InterPro" id="IPR016156">
    <property type="entry name" value="FAD/NAD-linked_Rdtase_dimer_sf"/>
</dbReference>
<dbReference type="EMBL" id="RFFI01000246">
    <property type="protein sequence ID" value="RMI01315.1"/>
    <property type="molecule type" value="Genomic_DNA"/>
</dbReference>
<proteinExistence type="predicted"/>
<sequence>VVGDAALRRSPRHGWVPGGHWDAALRGPAAAVAGLLGATGAFPDPAPYVFSTQLGHELALHGLPGADDEVLLRGDPAGTADPDPAAGWSALWFAPGTDTLTAVLSVDRPRDVGGARRLLAGATLPVLDRARAADPAVPLARTLAG</sequence>
<gene>
    <name evidence="2" type="ORF">EBM89_20570</name>
</gene>
<dbReference type="SUPFAM" id="SSF55424">
    <property type="entry name" value="FAD/NAD-linked reductases, dimerisation (C-terminal) domain"/>
    <property type="match status" value="1"/>
</dbReference>
<protein>
    <submittedName>
        <fullName evidence="2">Pyridine nucleotide-disulfide oxidoreductase</fullName>
    </submittedName>
</protein>
<dbReference type="Proteomes" id="UP000269289">
    <property type="component" value="Unassembled WGS sequence"/>
</dbReference>
<name>A0A3M2IRS7_9CELL</name>
<accession>A0A3M2IRS7</accession>
<evidence type="ECO:0000313" key="3">
    <source>
        <dbReference type="Proteomes" id="UP000269289"/>
    </source>
</evidence>
<evidence type="ECO:0000259" key="1">
    <source>
        <dbReference type="Pfam" id="PF14759"/>
    </source>
</evidence>
<dbReference type="RefSeq" id="WP_305038158.1">
    <property type="nucleotide sequence ID" value="NZ_RFFI01000246.1"/>
</dbReference>
<dbReference type="Pfam" id="PF14759">
    <property type="entry name" value="Reductase_C"/>
    <property type="match status" value="1"/>
</dbReference>
<dbReference type="Gene3D" id="3.30.390.30">
    <property type="match status" value="1"/>
</dbReference>
<dbReference type="InterPro" id="IPR028202">
    <property type="entry name" value="Reductase_C"/>
</dbReference>
<keyword evidence="3" id="KW-1185">Reference proteome</keyword>
<dbReference type="AlphaFoldDB" id="A0A3M2IRS7"/>
<organism evidence="2 3">
    <name type="scientific">Cellulomonas triticagri</name>
    <dbReference type="NCBI Taxonomy" id="2483352"/>
    <lineage>
        <taxon>Bacteria</taxon>
        <taxon>Bacillati</taxon>
        <taxon>Actinomycetota</taxon>
        <taxon>Actinomycetes</taxon>
        <taxon>Micrococcales</taxon>
        <taxon>Cellulomonadaceae</taxon>
        <taxon>Cellulomonas</taxon>
    </lineage>
</organism>